<name>A0A4Y2A7W2_ARAVE</name>
<keyword evidence="2" id="KW-1185">Reference proteome</keyword>
<sequence>MSWKSVCLQMNTKPQKNWVIDSVPRQDRIGFYFIGEDNFETKQRCESISGTTREIVLDIQRLLHQHNSLVRLFRMALELKSTHQCKLIIRTDKTPVEEHERRFKALTVNEVAIVMVANESDRRDIIIQKRGEGLERIEETH</sequence>
<evidence type="ECO:0000313" key="2">
    <source>
        <dbReference type="Proteomes" id="UP000499080"/>
    </source>
</evidence>
<reference evidence="1 2" key="1">
    <citation type="journal article" date="2019" name="Sci. Rep.">
        <title>Orb-weaving spider Araneus ventricosus genome elucidates the spidroin gene catalogue.</title>
        <authorList>
            <person name="Kono N."/>
            <person name="Nakamura H."/>
            <person name="Ohtoshi R."/>
            <person name="Moran D.A.P."/>
            <person name="Shinohara A."/>
            <person name="Yoshida Y."/>
            <person name="Fujiwara M."/>
            <person name="Mori M."/>
            <person name="Tomita M."/>
            <person name="Arakawa K."/>
        </authorList>
    </citation>
    <scope>NUCLEOTIDE SEQUENCE [LARGE SCALE GENOMIC DNA]</scope>
</reference>
<gene>
    <name evidence="1" type="ORF">AVEN_234262_1</name>
</gene>
<comment type="caution">
    <text evidence="1">The sequence shown here is derived from an EMBL/GenBank/DDBJ whole genome shotgun (WGS) entry which is preliminary data.</text>
</comment>
<accession>A0A4Y2A7W2</accession>
<dbReference type="AlphaFoldDB" id="A0A4Y2A7W2"/>
<organism evidence="1 2">
    <name type="scientific">Araneus ventricosus</name>
    <name type="common">Orbweaver spider</name>
    <name type="synonym">Epeira ventricosa</name>
    <dbReference type="NCBI Taxonomy" id="182803"/>
    <lineage>
        <taxon>Eukaryota</taxon>
        <taxon>Metazoa</taxon>
        <taxon>Ecdysozoa</taxon>
        <taxon>Arthropoda</taxon>
        <taxon>Chelicerata</taxon>
        <taxon>Arachnida</taxon>
        <taxon>Araneae</taxon>
        <taxon>Araneomorphae</taxon>
        <taxon>Entelegynae</taxon>
        <taxon>Araneoidea</taxon>
        <taxon>Araneidae</taxon>
        <taxon>Araneus</taxon>
    </lineage>
</organism>
<protein>
    <submittedName>
        <fullName evidence="1">Uncharacterized protein</fullName>
    </submittedName>
</protein>
<dbReference type="PANTHER" id="PTHR45786">
    <property type="entry name" value="DNA BINDING PROTEIN-LIKE"/>
    <property type="match status" value="1"/>
</dbReference>
<dbReference type="EMBL" id="BGPR01000009">
    <property type="protein sequence ID" value="GBL75931.1"/>
    <property type="molecule type" value="Genomic_DNA"/>
</dbReference>
<evidence type="ECO:0000313" key="1">
    <source>
        <dbReference type="EMBL" id="GBL75931.1"/>
    </source>
</evidence>
<proteinExistence type="predicted"/>
<dbReference type="Proteomes" id="UP000499080">
    <property type="component" value="Unassembled WGS sequence"/>
</dbReference>
<dbReference type="OrthoDB" id="6435440at2759"/>
<dbReference type="PANTHER" id="PTHR45786:SF74">
    <property type="entry name" value="ATP-DEPENDENT DNA HELICASE"/>
    <property type="match status" value="1"/>
</dbReference>